<accession>A0ABP7ZGJ8</accession>
<dbReference type="SUPFAM" id="SSF53850">
    <property type="entry name" value="Periplasmic binding protein-like II"/>
    <property type="match status" value="1"/>
</dbReference>
<evidence type="ECO:0000256" key="3">
    <source>
        <dbReference type="ARBA" id="ARBA00023125"/>
    </source>
</evidence>
<dbReference type="Pfam" id="PF00126">
    <property type="entry name" value="HTH_1"/>
    <property type="match status" value="1"/>
</dbReference>
<reference evidence="7" key="1">
    <citation type="journal article" date="2014" name="Int. J. Syst. Evol. Microbiol.">
        <title>Complete genome of a new Firmicutes species belonging to the dominant human colonic microbiota ('Ruminococcus bicirculans') reveals two chromosomes and a selective capacity to utilize plant glucans.</title>
        <authorList>
            <consortium name="NISC Comparative Sequencing Program"/>
            <person name="Wegmann U."/>
            <person name="Louis P."/>
            <person name="Goesmann A."/>
            <person name="Henrissat B."/>
            <person name="Duncan S.H."/>
            <person name="Flint H.J."/>
        </authorList>
    </citation>
    <scope>NUCLEOTIDE SEQUENCE</scope>
    <source>
        <strain evidence="7">JCM 17590</strain>
    </source>
</reference>
<dbReference type="InterPro" id="IPR000847">
    <property type="entry name" value="LysR_HTH_N"/>
</dbReference>
<dbReference type="PANTHER" id="PTHR30579:SF2">
    <property type="entry name" value="HTH-TYPE TRANSCRIPTIONAL REGULATOR ARGP"/>
    <property type="match status" value="1"/>
</dbReference>
<evidence type="ECO:0000313" key="7">
    <source>
        <dbReference type="EMBL" id="GAA4157208.1"/>
    </source>
</evidence>
<proteinExistence type="inferred from homology"/>
<evidence type="ECO:0000256" key="1">
    <source>
        <dbReference type="ARBA" id="ARBA00009437"/>
    </source>
</evidence>
<name>A0ABP7ZGJ8_9MICO</name>
<keyword evidence="4" id="KW-0010">Activator</keyword>
<evidence type="ECO:0000259" key="6">
    <source>
        <dbReference type="PROSITE" id="PS50931"/>
    </source>
</evidence>
<dbReference type="Gene3D" id="1.10.10.10">
    <property type="entry name" value="Winged helix-like DNA-binding domain superfamily/Winged helix DNA-binding domain"/>
    <property type="match status" value="1"/>
</dbReference>
<comment type="similarity">
    <text evidence="1">Belongs to the LysR transcriptional regulatory family.</text>
</comment>
<dbReference type="PROSITE" id="PS50931">
    <property type="entry name" value="HTH_LYSR"/>
    <property type="match status" value="1"/>
</dbReference>
<reference evidence="7" key="2">
    <citation type="submission" date="2023-12" db="EMBL/GenBank/DDBJ databases">
        <authorList>
            <person name="Sun Q."/>
            <person name="Inoue M."/>
        </authorList>
    </citation>
    <scope>NUCLEOTIDE SEQUENCE</scope>
    <source>
        <strain evidence="7">JCM 17590</strain>
    </source>
</reference>
<sequence length="298" mass="31977">MAELNTDQLRTLVAVIDEGTFDAAAARLHVTPSAVSQRIKALEQSAGAVLVRRVTPIQATEAGLVVLRHARKLALLDLDLTRELSAAGREAGVLSVPIAVNTDSLDTWFLDALTALTPRADIVFDLRREDQEHTLELLRSGEVAAAVTSIAEPVQGAVSVPLGSMRYRAVCSPAYAEAHLGGVAHIKRIAAAPYVDFDRKDQLQHRLYHAVVGTEGQAPRHYAPTTGAFTRAIFGGLGWGLLPDQQCAAALESGELVRLGGARSVRVPLYWQRWAISSGVLDEVTDAVRTAARASLVR</sequence>
<evidence type="ECO:0000256" key="4">
    <source>
        <dbReference type="ARBA" id="ARBA00023159"/>
    </source>
</evidence>
<protein>
    <submittedName>
        <fullName evidence="7">LysR family transcriptional regulator ArgP</fullName>
    </submittedName>
</protein>
<dbReference type="SUPFAM" id="SSF46785">
    <property type="entry name" value="Winged helix' DNA-binding domain"/>
    <property type="match status" value="1"/>
</dbReference>
<feature type="domain" description="HTH lysR-type" evidence="6">
    <location>
        <begin position="4"/>
        <end position="60"/>
    </location>
</feature>
<dbReference type="InterPro" id="IPR050176">
    <property type="entry name" value="LTTR"/>
</dbReference>
<dbReference type="InterPro" id="IPR017685">
    <property type="entry name" value="ArgP"/>
</dbReference>
<dbReference type="InterPro" id="IPR005119">
    <property type="entry name" value="LysR_subst-bd"/>
</dbReference>
<organism evidence="7 8">
    <name type="scientific">Gryllotalpicola daejeonensis</name>
    <dbReference type="NCBI Taxonomy" id="993087"/>
    <lineage>
        <taxon>Bacteria</taxon>
        <taxon>Bacillati</taxon>
        <taxon>Actinomycetota</taxon>
        <taxon>Actinomycetes</taxon>
        <taxon>Micrococcales</taxon>
        <taxon>Microbacteriaceae</taxon>
        <taxon>Gryllotalpicola</taxon>
    </lineage>
</organism>
<evidence type="ECO:0000313" key="8">
    <source>
        <dbReference type="Proteomes" id="UP001415169"/>
    </source>
</evidence>
<dbReference type="NCBIfam" id="NF002964">
    <property type="entry name" value="PRK03635.1"/>
    <property type="match status" value="1"/>
</dbReference>
<keyword evidence="8" id="KW-1185">Reference proteome</keyword>
<gene>
    <name evidence="7" type="ORF">GCM10022286_08530</name>
</gene>
<dbReference type="InterPro" id="IPR036390">
    <property type="entry name" value="WH_DNA-bd_sf"/>
</dbReference>
<dbReference type="NCBIfam" id="NF009888">
    <property type="entry name" value="PRK13348.1"/>
    <property type="match status" value="1"/>
</dbReference>
<evidence type="ECO:0000256" key="5">
    <source>
        <dbReference type="ARBA" id="ARBA00023163"/>
    </source>
</evidence>
<evidence type="ECO:0000256" key="2">
    <source>
        <dbReference type="ARBA" id="ARBA00023015"/>
    </source>
</evidence>
<dbReference type="NCBIfam" id="TIGR03298">
    <property type="entry name" value="argP"/>
    <property type="match status" value="1"/>
</dbReference>
<dbReference type="RefSeq" id="WP_344790502.1">
    <property type="nucleotide sequence ID" value="NZ_BAABBV010000001.1"/>
</dbReference>
<dbReference type="PANTHER" id="PTHR30579">
    <property type="entry name" value="TRANSCRIPTIONAL REGULATOR"/>
    <property type="match status" value="1"/>
</dbReference>
<dbReference type="InterPro" id="IPR036388">
    <property type="entry name" value="WH-like_DNA-bd_sf"/>
</dbReference>
<comment type="caution">
    <text evidence="7">The sequence shown here is derived from an EMBL/GenBank/DDBJ whole genome shotgun (WGS) entry which is preliminary data.</text>
</comment>
<keyword evidence="5" id="KW-0804">Transcription</keyword>
<dbReference type="EMBL" id="BAABBV010000001">
    <property type="protein sequence ID" value="GAA4157208.1"/>
    <property type="molecule type" value="Genomic_DNA"/>
</dbReference>
<dbReference type="Proteomes" id="UP001415169">
    <property type="component" value="Unassembled WGS sequence"/>
</dbReference>
<dbReference type="Pfam" id="PF03466">
    <property type="entry name" value="LysR_substrate"/>
    <property type="match status" value="1"/>
</dbReference>
<keyword evidence="2" id="KW-0805">Transcription regulation</keyword>
<dbReference type="Gene3D" id="3.40.190.290">
    <property type="match status" value="1"/>
</dbReference>
<keyword evidence="3" id="KW-0238">DNA-binding</keyword>